<organism evidence="1 2">
    <name type="scientific">Rhodopila globiformis</name>
    <name type="common">Rhodopseudomonas globiformis</name>
    <dbReference type="NCBI Taxonomy" id="1071"/>
    <lineage>
        <taxon>Bacteria</taxon>
        <taxon>Pseudomonadati</taxon>
        <taxon>Pseudomonadota</taxon>
        <taxon>Alphaproteobacteria</taxon>
        <taxon>Acetobacterales</taxon>
        <taxon>Acetobacteraceae</taxon>
        <taxon>Rhodopila</taxon>
    </lineage>
</organism>
<evidence type="ECO:0000313" key="1">
    <source>
        <dbReference type="EMBL" id="PPQ34125.1"/>
    </source>
</evidence>
<reference evidence="1 2" key="1">
    <citation type="journal article" date="2018" name="Arch. Microbiol.">
        <title>New insights into the metabolic potential of the phototrophic purple bacterium Rhodopila globiformis DSM 161(T) from its draft genome sequence and evidence for a vanadium-dependent nitrogenase.</title>
        <authorList>
            <person name="Imhoff J.F."/>
            <person name="Rahn T."/>
            <person name="Kunzel S."/>
            <person name="Neulinger S.C."/>
        </authorList>
    </citation>
    <scope>NUCLEOTIDE SEQUENCE [LARGE SCALE GENOMIC DNA]</scope>
    <source>
        <strain evidence="1 2">DSM 161</strain>
    </source>
</reference>
<name>A0A2S6NHJ9_RHOGL</name>
<dbReference type="RefSeq" id="WP_104519113.1">
    <property type="nucleotide sequence ID" value="NZ_NHRY01000128.1"/>
</dbReference>
<keyword evidence="2" id="KW-1185">Reference proteome</keyword>
<dbReference type="EMBL" id="NHRY01000128">
    <property type="protein sequence ID" value="PPQ34125.1"/>
    <property type="molecule type" value="Genomic_DNA"/>
</dbReference>
<sequence>MRRLSLAGSTAFGIVVGAVLFNAPMALADWPVIDVASIAKEVGIIDAVNAVKSVNDAINSGISDFNKAIGLNTYGDTNTLLRQGFTQNANYSKAQIGAQQQIVDASNTVMSQFQLGIRQAQIRDEQAPSPTQCTALDGGVGTQAAAVQAYDLAATLAGTHDMRGEATQGMPSYLGTRQGVQSNAANHIALYCDTTDQAAGLCSNGVSAKPDADQRSSSLFGAGTYPDQASVVAAKDFAINLIEPVAPAALRGDQLNSLAGQDAAVQRRSFNARMSLAQSFVDEAIGMQSPSIPTTPLQQQYLTNLGLPVPANLSWFQALQIEAERRISDVTWNATLASMPPAAVEREIASEMALSNYLAFQNFKLAMKHTTIGATQLAETAEHNFVPTVRMAAPAMVSN</sequence>
<protein>
    <recommendedName>
        <fullName evidence="3">TraW</fullName>
    </recommendedName>
</protein>
<evidence type="ECO:0000313" key="2">
    <source>
        <dbReference type="Proteomes" id="UP000239724"/>
    </source>
</evidence>
<gene>
    <name evidence="1" type="ORF">CCS01_12125</name>
</gene>
<dbReference type="AlphaFoldDB" id="A0A2S6NHJ9"/>
<accession>A0A2S6NHJ9</accession>
<dbReference type="OrthoDB" id="8432665at2"/>
<comment type="caution">
    <text evidence="1">The sequence shown here is derived from an EMBL/GenBank/DDBJ whole genome shotgun (WGS) entry which is preliminary data.</text>
</comment>
<evidence type="ECO:0008006" key="3">
    <source>
        <dbReference type="Google" id="ProtNLM"/>
    </source>
</evidence>
<proteinExistence type="predicted"/>
<dbReference type="Proteomes" id="UP000239724">
    <property type="component" value="Unassembled WGS sequence"/>
</dbReference>